<dbReference type="Proteomes" id="UP001209878">
    <property type="component" value="Unassembled WGS sequence"/>
</dbReference>
<comment type="caution">
    <text evidence="2">The sequence shown here is derived from an EMBL/GenBank/DDBJ whole genome shotgun (WGS) entry which is preliminary data.</text>
</comment>
<dbReference type="AlphaFoldDB" id="A0AAD9MPS9"/>
<name>A0AAD9MPS9_RIDPI</name>
<dbReference type="EMBL" id="JAODUO010006228">
    <property type="protein sequence ID" value="KAK2139703.1"/>
    <property type="molecule type" value="Genomic_DNA"/>
</dbReference>
<proteinExistence type="predicted"/>
<evidence type="ECO:0000313" key="2">
    <source>
        <dbReference type="EMBL" id="KAK2139703.1"/>
    </source>
</evidence>
<protein>
    <submittedName>
        <fullName evidence="2">Uncharacterized protein</fullName>
    </submittedName>
</protein>
<gene>
    <name evidence="2" type="ORF">NP493_6227g00001</name>
</gene>
<accession>A0AAD9MPS9</accession>
<evidence type="ECO:0000256" key="1">
    <source>
        <dbReference type="SAM" id="MobiDB-lite"/>
    </source>
</evidence>
<evidence type="ECO:0000313" key="3">
    <source>
        <dbReference type="Proteomes" id="UP001209878"/>
    </source>
</evidence>
<feature type="compositionally biased region" description="Basic and acidic residues" evidence="1">
    <location>
        <begin position="9"/>
        <end position="18"/>
    </location>
</feature>
<keyword evidence="3" id="KW-1185">Reference proteome</keyword>
<organism evidence="2 3">
    <name type="scientific">Ridgeia piscesae</name>
    <name type="common">Tubeworm</name>
    <dbReference type="NCBI Taxonomy" id="27915"/>
    <lineage>
        <taxon>Eukaryota</taxon>
        <taxon>Metazoa</taxon>
        <taxon>Spiralia</taxon>
        <taxon>Lophotrochozoa</taxon>
        <taxon>Annelida</taxon>
        <taxon>Polychaeta</taxon>
        <taxon>Sedentaria</taxon>
        <taxon>Canalipalpata</taxon>
        <taxon>Sabellida</taxon>
        <taxon>Siboglinidae</taxon>
        <taxon>Ridgeia</taxon>
    </lineage>
</organism>
<sequence length="115" mass="13320">MNINKRKTKELVNKDKLPNHTHRRNRHSASNRGEDTWHYHHQQPALGRNVDEITRKAGKNCFYCYNSNDQDSRQRPSDGIYNGGPAPTLEYHVQVWATSLTFGAPKWKGGYKDVL</sequence>
<feature type="region of interest" description="Disordered" evidence="1">
    <location>
        <begin position="1"/>
        <end position="43"/>
    </location>
</feature>
<feature type="compositionally biased region" description="Basic residues" evidence="1">
    <location>
        <begin position="19"/>
        <end position="29"/>
    </location>
</feature>
<reference evidence="2" key="1">
    <citation type="journal article" date="2023" name="Mol. Biol. Evol.">
        <title>Third-Generation Sequencing Reveals the Adaptive Role of the Epigenome in Three Deep-Sea Polychaetes.</title>
        <authorList>
            <person name="Perez M."/>
            <person name="Aroh O."/>
            <person name="Sun Y."/>
            <person name="Lan Y."/>
            <person name="Juniper S.K."/>
            <person name="Young C.R."/>
            <person name="Angers B."/>
            <person name="Qian P.Y."/>
        </authorList>
    </citation>
    <scope>NUCLEOTIDE SEQUENCE</scope>
    <source>
        <strain evidence="2">R07B-5</strain>
    </source>
</reference>